<accession>A0ABR4KKP7</accession>
<dbReference type="Gene3D" id="3.10.129.10">
    <property type="entry name" value="Hotdog Thioesterase"/>
    <property type="match status" value="1"/>
</dbReference>
<dbReference type="RefSeq" id="XP_070900045.1">
    <property type="nucleotide sequence ID" value="XM_071039916.1"/>
</dbReference>
<keyword evidence="4" id="KW-1185">Reference proteome</keyword>
<organism evidence="3 4">
    <name type="scientific">Aspergillus pseudodeflectus</name>
    <dbReference type="NCBI Taxonomy" id="176178"/>
    <lineage>
        <taxon>Eukaryota</taxon>
        <taxon>Fungi</taxon>
        <taxon>Dikarya</taxon>
        <taxon>Ascomycota</taxon>
        <taxon>Pezizomycotina</taxon>
        <taxon>Eurotiomycetes</taxon>
        <taxon>Eurotiomycetidae</taxon>
        <taxon>Eurotiales</taxon>
        <taxon>Aspergillaceae</taxon>
        <taxon>Aspergillus</taxon>
        <taxon>Aspergillus subgen. Nidulantes</taxon>
    </lineage>
</organism>
<dbReference type="GeneID" id="98155080"/>
<evidence type="ECO:0000256" key="1">
    <source>
        <dbReference type="SAM" id="MobiDB-lite"/>
    </source>
</evidence>
<feature type="region of interest" description="Disordered" evidence="1">
    <location>
        <begin position="68"/>
        <end position="98"/>
    </location>
</feature>
<dbReference type="PANTHER" id="PTHR47260:SF3">
    <property type="entry name" value="THIOESTERASE FAMILY PROTEIN (AFU_ORTHOLOGUE AFUA_7G03960)"/>
    <property type="match status" value="1"/>
</dbReference>
<gene>
    <name evidence="3" type="ORF">BJX68DRAFT_235734</name>
</gene>
<evidence type="ECO:0000259" key="2">
    <source>
        <dbReference type="Pfam" id="PF03061"/>
    </source>
</evidence>
<dbReference type="CDD" id="cd03440">
    <property type="entry name" value="hot_dog"/>
    <property type="match status" value="1"/>
</dbReference>
<sequence>MSSPTGSDETSSSIAFFTTHPLTAPLLSDPTYNILHTTNPPFLNPLLASIARSPTAIRHTLYLYRTGTSSSLPPSSQSSPSPQQPLSSSPRLASNSGPEGHLMVHIGPGVCGQAGIAHGGFLATVMDEVCGTLIPWTGFDNGMGMFTISLKLEYKAPVYVPEEGAVILASVKVERVEGRRMFFGAVLRDANGNVCTTAEAVFVRKRGGAGL</sequence>
<dbReference type="Pfam" id="PF03061">
    <property type="entry name" value="4HBT"/>
    <property type="match status" value="1"/>
</dbReference>
<dbReference type="Proteomes" id="UP001610444">
    <property type="component" value="Unassembled WGS sequence"/>
</dbReference>
<feature type="domain" description="Thioesterase" evidence="2">
    <location>
        <begin position="115"/>
        <end position="195"/>
    </location>
</feature>
<comment type="caution">
    <text evidence="3">The sequence shown here is derived from an EMBL/GenBank/DDBJ whole genome shotgun (WGS) entry which is preliminary data.</text>
</comment>
<dbReference type="InterPro" id="IPR052061">
    <property type="entry name" value="PTE-AB_protein"/>
</dbReference>
<dbReference type="SUPFAM" id="SSF54637">
    <property type="entry name" value="Thioesterase/thiol ester dehydrase-isomerase"/>
    <property type="match status" value="1"/>
</dbReference>
<protein>
    <submittedName>
        <fullName evidence="3">HotDog domain-containing protein</fullName>
    </submittedName>
</protein>
<dbReference type="EMBL" id="JBFXLR010000017">
    <property type="protein sequence ID" value="KAL2851788.1"/>
    <property type="molecule type" value="Genomic_DNA"/>
</dbReference>
<feature type="compositionally biased region" description="Low complexity" evidence="1">
    <location>
        <begin position="69"/>
        <end position="90"/>
    </location>
</feature>
<dbReference type="InterPro" id="IPR029069">
    <property type="entry name" value="HotDog_dom_sf"/>
</dbReference>
<reference evidence="3 4" key="1">
    <citation type="submission" date="2024-07" db="EMBL/GenBank/DDBJ databases">
        <title>Section-level genome sequencing and comparative genomics of Aspergillus sections Usti and Cavernicolus.</title>
        <authorList>
            <consortium name="Lawrence Berkeley National Laboratory"/>
            <person name="Nybo J.L."/>
            <person name="Vesth T.C."/>
            <person name="Theobald S."/>
            <person name="Frisvad J.C."/>
            <person name="Larsen T.O."/>
            <person name="Kjaerboelling I."/>
            <person name="Rothschild-Mancinelli K."/>
            <person name="Lyhne E.K."/>
            <person name="Kogle M.E."/>
            <person name="Barry K."/>
            <person name="Clum A."/>
            <person name="Na H."/>
            <person name="Ledsgaard L."/>
            <person name="Lin J."/>
            <person name="Lipzen A."/>
            <person name="Kuo A."/>
            <person name="Riley R."/>
            <person name="Mondo S."/>
            <person name="LaButti K."/>
            <person name="Haridas S."/>
            <person name="Pangalinan J."/>
            <person name="Salamov A.A."/>
            <person name="Simmons B.A."/>
            <person name="Magnuson J.K."/>
            <person name="Chen J."/>
            <person name="Drula E."/>
            <person name="Henrissat B."/>
            <person name="Wiebenga A."/>
            <person name="Lubbers R.J."/>
            <person name="Gomes A.C."/>
            <person name="Macurrencykelacurrency M.R."/>
            <person name="Stajich J."/>
            <person name="Grigoriev I.V."/>
            <person name="Mortensen U.H."/>
            <person name="De vries R.P."/>
            <person name="Baker S.E."/>
            <person name="Andersen M.R."/>
        </authorList>
    </citation>
    <scope>NUCLEOTIDE SEQUENCE [LARGE SCALE GENOMIC DNA]</scope>
    <source>
        <strain evidence="3 4">CBS 756.74</strain>
    </source>
</reference>
<dbReference type="InterPro" id="IPR006683">
    <property type="entry name" value="Thioestr_dom"/>
</dbReference>
<name>A0ABR4KKP7_9EURO</name>
<evidence type="ECO:0000313" key="4">
    <source>
        <dbReference type="Proteomes" id="UP001610444"/>
    </source>
</evidence>
<dbReference type="PANTHER" id="PTHR47260">
    <property type="entry name" value="UPF0644 PROTEIN PB2B4.06"/>
    <property type="match status" value="1"/>
</dbReference>
<evidence type="ECO:0000313" key="3">
    <source>
        <dbReference type="EMBL" id="KAL2851788.1"/>
    </source>
</evidence>
<proteinExistence type="predicted"/>